<feature type="transmembrane region" description="Helical" evidence="2">
    <location>
        <begin position="161"/>
        <end position="179"/>
    </location>
</feature>
<comment type="caution">
    <text evidence="3">The sequence shown here is derived from an EMBL/GenBank/DDBJ whole genome shotgun (WGS) entry which is preliminary data.</text>
</comment>
<organism evidence="3 4">
    <name type="scientific">Sessilibacter corallicola</name>
    <dbReference type="NCBI Taxonomy" id="2904075"/>
    <lineage>
        <taxon>Bacteria</taxon>
        <taxon>Pseudomonadati</taxon>
        <taxon>Pseudomonadota</taxon>
        <taxon>Gammaproteobacteria</taxon>
        <taxon>Cellvibrionales</taxon>
        <taxon>Cellvibrionaceae</taxon>
        <taxon>Sessilibacter</taxon>
    </lineage>
</organism>
<accession>A0ABQ0AF01</accession>
<feature type="transmembrane region" description="Helical" evidence="2">
    <location>
        <begin position="139"/>
        <end position="155"/>
    </location>
</feature>
<gene>
    <name evidence="3" type="ORF">NBRC116591_40490</name>
</gene>
<dbReference type="PANTHER" id="PTHR40076">
    <property type="entry name" value="MEMBRANE PROTEIN-RELATED"/>
    <property type="match status" value="1"/>
</dbReference>
<evidence type="ECO:0000256" key="2">
    <source>
        <dbReference type="SAM" id="Phobius"/>
    </source>
</evidence>
<dbReference type="PANTHER" id="PTHR40076:SF1">
    <property type="entry name" value="MEMBRANE PROTEIN"/>
    <property type="match status" value="1"/>
</dbReference>
<feature type="transmembrane region" description="Helical" evidence="2">
    <location>
        <begin position="225"/>
        <end position="244"/>
    </location>
</feature>
<feature type="transmembrane region" description="Helical" evidence="2">
    <location>
        <begin position="54"/>
        <end position="78"/>
    </location>
</feature>
<dbReference type="Proteomes" id="UP001465153">
    <property type="component" value="Unassembled WGS sequence"/>
</dbReference>
<keyword evidence="2" id="KW-0812">Transmembrane</keyword>
<feature type="region of interest" description="Disordered" evidence="1">
    <location>
        <begin position="255"/>
        <end position="282"/>
    </location>
</feature>
<evidence type="ECO:0000313" key="3">
    <source>
        <dbReference type="EMBL" id="GAA6170235.1"/>
    </source>
</evidence>
<keyword evidence="4" id="KW-1185">Reference proteome</keyword>
<feature type="transmembrane region" description="Helical" evidence="2">
    <location>
        <begin position="200"/>
        <end position="219"/>
    </location>
</feature>
<feature type="transmembrane region" description="Helical" evidence="2">
    <location>
        <begin position="90"/>
        <end position="119"/>
    </location>
</feature>
<dbReference type="EMBL" id="BAABWN010000021">
    <property type="protein sequence ID" value="GAA6170235.1"/>
    <property type="molecule type" value="Genomic_DNA"/>
</dbReference>
<keyword evidence="2" id="KW-1133">Transmembrane helix</keyword>
<feature type="compositionally biased region" description="Polar residues" evidence="1">
    <location>
        <begin position="261"/>
        <end position="282"/>
    </location>
</feature>
<protein>
    <recommendedName>
        <fullName evidence="5">Glycerophosphoryl diester phosphodiesterase membrane domain-containing protein</fullName>
    </recommendedName>
</protein>
<dbReference type="RefSeq" id="WP_353304540.1">
    <property type="nucleotide sequence ID" value="NZ_BAABWN010000021.1"/>
</dbReference>
<proteinExistence type="predicted"/>
<evidence type="ECO:0008006" key="5">
    <source>
        <dbReference type="Google" id="ProtNLM"/>
    </source>
</evidence>
<evidence type="ECO:0000256" key="1">
    <source>
        <dbReference type="SAM" id="MobiDB-lite"/>
    </source>
</evidence>
<sequence length="282" mass="30855">MSNIYQAPTSDLSENVTHSDYGSLEKGLSGNYQLTVADVINESWRLTKGTKWTFNLALSVYGLLFVLAVVIAMIPIFITLAGMTNVTLSGFFMVLIIVFYLGLIIATTPMTVALVMMGINRATGQPISVGMLFSQYHKTLPLFAVILVSGIFINIGSYLLIIPGIYLAIAYALSAPLVAEKDLSFWRAMETSRKAITHKWFTMFGIVFVLLVLNMIAMLPFGIGLIWTIPMSFIAIGITYRNIFGLGTKTLGTKTSDTDNSEAQTSDSQTLDSQTANNNQTL</sequence>
<keyword evidence="2" id="KW-0472">Membrane</keyword>
<reference evidence="3 4" key="1">
    <citation type="submission" date="2024-04" db="EMBL/GenBank/DDBJ databases">
        <title>Draft genome sequence of Sessilibacter corallicola NBRC 116591.</title>
        <authorList>
            <person name="Miyakawa T."/>
            <person name="Kusuya Y."/>
            <person name="Miura T."/>
        </authorList>
    </citation>
    <scope>NUCLEOTIDE SEQUENCE [LARGE SCALE GENOMIC DNA]</scope>
    <source>
        <strain evidence="3 4">KU-00831-HH</strain>
    </source>
</reference>
<dbReference type="InterPro" id="IPR010380">
    <property type="entry name" value="DUF975"/>
</dbReference>
<name>A0ABQ0AF01_9GAMM</name>
<evidence type="ECO:0000313" key="4">
    <source>
        <dbReference type="Proteomes" id="UP001465153"/>
    </source>
</evidence>